<keyword evidence="2" id="KW-0472">Membrane</keyword>
<reference evidence="3" key="1">
    <citation type="journal article" date="2020" name="Phytopathology">
        <title>Genome sequence of the chestnut blight fungus Cryphonectria parasitica EP155: A fundamental resource for an archetypical invasive plant pathogen.</title>
        <authorList>
            <person name="Crouch J.A."/>
            <person name="Dawe A."/>
            <person name="Aerts A."/>
            <person name="Barry K."/>
            <person name="Churchill A.C.L."/>
            <person name="Grimwood J."/>
            <person name="Hillman B."/>
            <person name="Milgroom M.G."/>
            <person name="Pangilinan J."/>
            <person name="Smith M."/>
            <person name="Salamov A."/>
            <person name="Schmutz J."/>
            <person name="Yadav J."/>
            <person name="Grigoriev I.V."/>
            <person name="Nuss D."/>
        </authorList>
    </citation>
    <scope>NUCLEOTIDE SEQUENCE</scope>
    <source>
        <strain evidence="3">EP155</strain>
    </source>
</reference>
<accession>A0A9P4Y8I0</accession>
<evidence type="ECO:0000256" key="2">
    <source>
        <dbReference type="SAM" id="Phobius"/>
    </source>
</evidence>
<keyword evidence="2" id="KW-1133">Transmembrane helix</keyword>
<feature type="transmembrane region" description="Helical" evidence="2">
    <location>
        <begin position="12"/>
        <end position="31"/>
    </location>
</feature>
<evidence type="ECO:0000313" key="3">
    <source>
        <dbReference type="EMBL" id="KAF3768691.1"/>
    </source>
</evidence>
<feature type="region of interest" description="Disordered" evidence="1">
    <location>
        <begin position="75"/>
        <end position="107"/>
    </location>
</feature>
<keyword evidence="4" id="KW-1185">Reference proteome</keyword>
<sequence>MLLTSSQVSVAISSAIVVAFTAALFLSGYVIQQRTVRHLRAAIRPDSSPQIYLPDRFRDDTTELADGTIVMLDEYGRPVRQEEEQQEQEQQRPAQEKPGEKPISRAERRRLIKEEIQRLSQGEEPLYYQRRLW</sequence>
<evidence type="ECO:0000313" key="4">
    <source>
        <dbReference type="Proteomes" id="UP000803844"/>
    </source>
</evidence>
<dbReference type="GeneID" id="63833894"/>
<organism evidence="3 4">
    <name type="scientific">Cryphonectria parasitica (strain ATCC 38755 / EP155)</name>
    <dbReference type="NCBI Taxonomy" id="660469"/>
    <lineage>
        <taxon>Eukaryota</taxon>
        <taxon>Fungi</taxon>
        <taxon>Dikarya</taxon>
        <taxon>Ascomycota</taxon>
        <taxon>Pezizomycotina</taxon>
        <taxon>Sordariomycetes</taxon>
        <taxon>Sordariomycetidae</taxon>
        <taxon>Diaporthales</taxon>
        <taxon>Cryphonectriaceae</taxon>
        <taxon>Cryphonectria-Endothia species complex</taxon>
        <taxon>Cryphonectria</taxon>
    </lineage>
</organism>
<dbReference type="EMBL" id="MU032345">
    <property type="protein sequence ID" value="KAF3768691.1"/>
    <property type="molecule type" value="Genomic_DNA"/>
</dbReference>
<name>A0A9P4Y8I0_CRYP1</name>
<protein>
    <submittedName>
        <fullName evidence="3">Uncharacterized protein</fullName>
    </submittedName>
</protein>
<gene>
    <name evidence="3" type="ORF">M406DRAFT_251469</name>
</gene>
<feature type="compositionally biased region" description="Basic and acidic residues" evidence="1">
    <location>
        <begin position="94"/>
        <end position="106"/>
    </location>
</feature>
<dbReference type="RefSeq" id="XP_040779652.1">
    <property type="nucleotide sequence ID" value="XM_040916765.1"/>
</dbReference>
<comment type="caution">
    <text evidence="3">The sequence shown here is derived from an EMBL/GenBank/DDBJ whole genome shotgun (WGS) entry which is preliminary data.</text>
</comment>
<proteinExistence type="predicted"/>
<keyword evidence="2" id="KW-0812">Transmembrane</keyword>
<dbReference type="OrthoDB" id="5367275at2759"/>
<dbReference type="AlphaFoldDB" id="A0A9P4Y8I0"/>
<dbReference type="Proteomes" id="UP000803844">
    <property type="component" value="Unassembled WGS sequence"/>
</dbReference>
<evidence type="ECO:0000256" key="1">
    <source>
        <dbReference type="SAM" id="MobiDB-lite"/>
    </source>
</evidence>